<protein>
    <submittedName>
        <fullName evidence="2">CDP-archaeol synthase</fullName>
    </submittedName>
</protein>
<dbReference type="EMBL" id="CP046565">
    <property type="protein sequence ID" value="QJD28642.1"/>
    <property type="molecule type" value="Genomic_DNA"/>
</dbReference>
<dbReference type="AlphaFoldDB" id="A0A858Q475"/>
<keyword evidence="1" id="KW-1133">Transmembrane helix</keyword>
<sequence length="165" mass="17788">MGAETTGMTARLLILLMMANGTPILLRKLLGDRLGWPVDGGCRFPDGRPWFGPSKTWRGLVCGIGAAALTAPLLGLPWAMGALVGAASLAGDLLSSFLKRRLGIGSSGMALGLDQVPESLLPLLAVRERLGLDWSYIAWFVIVFIVLELALSAVLYRLRIRNRPY</sequence>
<dbReference type="RefSeq" id="WP_169601385.1">
    <property type="nucleotide sequence ID" value="NZ_CP046565.1"/>
</dbReference>
<dbReference type="PANTHER" id="PTHR39650">
    <property type="entry name" value="CDP-ARCHAEOL SYNTHASE"/>
    <property type="match status" value="1"/>
</dbReference>
<dbReference type="Pfam" id="PF01864">
    <property type="entry name" value="CarS-like"/>
    <property type="match status" value="1"/>
</dbReference>
<evidence type="ECO:0000313" key="3">
    <source>
        <dbReference type="Proteomes" id="UP000503004"/>
    </source>
</evidence>
<keyword evidence="1" id="KW-0472">Membrane</keyword>
<reference evidence="3" key="1">
    <citation type="submission" date="2019-12" db="EMBL/GenBank/DDBJ databases">
        <authorList>
            <person name="Awala S.I."/>
            <person name="Rhee S.K."/>
        </authorList>
    </citation>
    <scope>NUCLEOTIDE SEQUENCE [LARGE SCALE GENOMIC DNA]</scope>
    <source>
        <strain evidence="3">IM1</strain>
    </source>
</reference>
<dbReference type="InterPro" id="IPR032690">
    <property type="entry name" value="CarS"/>
</dbReference>
<dbReference type="PANTHER" id="PTHR39650:SF1">
    <property type="entry name" value="CDP-ARCHAEOL SYNTHASE"/>
    <property type="match status" value="1"/>
</dbReference>
<proteinExistence type="predicted"/>
<gene>
    <name evidence="2" type="ORF">GNH96_00780</name>
</gene>
<name>A0A858Q475_9GAMM</name>
<keyword evidence="1" id="KW-0812">Transmembrane</keyword>
<keyword evidence="3" id="KW-1185">Reference proteome</keyword>
<dbReference type="KEGG" id="metu:GNH96_00780"/>
<evidence type="ECO:0000313" key="2">
    <source>
        <dbReference type="EMBL" id="QJD28642.1"/>
    </source>
</evidence>
<organism evidence="2 3">
    <name type="scientific">Methylococcus geothermalis</name>
    <dbReference type="NCBI Taxonomy" id="2681310"/>
    <lineage>
        <taxon>Bacteria</taxon>
        <taxon>Pseudomonadati</taxon>
        <taxon>Pseudomonadota</taxon>
        <taxon>Gammaproteobacteria</taxon>
        <taxon>Methylococcales</taxon>
        <taxon>Methylococcaceae</taxon>
        <taxon>Methylococcus</taxon>
    </lineage>
</organism>
<accession>A0A858Q475</accession>
<dbReference type="Proteomes" id="UP000503004">
    <property type="component" value="Chromosome"/>
</dbReference>
<feature type="transmembrane region" description="Helical" evidence="1">
    <location>
        <begin position="136"/>
        <end position="156"/>
    </location>
</feature>
<evidence type="ECO:0000256" key="1">
    <source>
        <dbReference type="SAM" id="Phobius"/>
    </source>
</evidence>
<feature type="transmembrane region" description="Helical" evidence="1">
    <location>
        <begin position="57"/>
        <end position="90"/>
    </location>
</feature>